<dbReference type="Proteomes" id="UP001199469">
    <property type="component" value="Unassembled WGS sequence"/>
</dbReference>
<comment type="caution">
    <text evidence="1">The sequence shown here is derived from an EMBL/GenBank/DDBJ whole genome shotgun (WGS) entry which is preliminary data.</text>
</comment>
<keyword evidence="2" id="KW-1185">Reference proteome</keyword>
<dbReference type="EMBL" id="JAJNDB010000010">
    <property type="protein sequence ID" value="MCD2197946.1"/>
    <property type="molecule type" value="Genomic_DNA"/>
</dbReference>
<evidence type="ECO:0000313" key="2">
    <source>
        <dbReference type="Proteomes" id="UP001199469"/>
    </source>
</evidence>
<proteinExistence type="predicted"/>
<reference evidence="1 2" key="1">
    <citation type="submission" date="2021-11" db="EMBL/GenBank/DDBJ databases">
        <title>Draft genome sequence of Actinomycetospora sp. SF1 isolated from the rhizosphere soil.</title>
        <authorList>
            <person name="Duangmal K."/>
            <person name="Chantavorakit T."/>
        </authorList>
    </citation>
    <scope>NUCLEOTIDE SEQUENCE [LARGE SCALE GENOMIC DNA]</scope>
    <source>
        <strain evidence="1 2">TBRC 5722</strain>
    </source>
</reference>
<organism evidence="1 2">
    <name type="scientific">Actinomycetospora endophytica</name>
    <dbReference type="NCBI Taxonomy" id="2291215"/>
    <lineage>
        <taxon>Bacteria</taxon>
        <taxon>Bacillati</taxon>
        <taxon>Actinomycetota</taxon>
        <taxon>Actinomycetes</taxon>
        <taxon>Pseudonocardiales</taxon>
        <taxon>Pseudonocardiaceae</taxon>
        <taxon>Actinomycetospora</taxon>
    </lineage>
</organism>
<name>A0ABS8PI60_9PSEU</name>
<evidence type="ECO:0008006" key="3">
    <source>
        <dbReference type="Google" id="ProtNLM"/>
    </source>
</evidence>
<accession>A0ABS8PI60</accession>
<sequence>MSRPERRPGTRRPVDTAPSGPTVASYLAPVVPEVAALLGAAERVLVACGRAEDAHADRAIRIAATTDSCTLPVTAVVGPGLPVPLASRVAFRALQRLAVALRPVLREAPGAWTSPAGDDLVAFRALRVDTTDLAILGQAAARLSHPRRTREGTLGGAIESLGPGEPPDHRHPAALGCLLAVVVPVVDPVAVTLHEAAQRHPDVPVLDAAILAAHREVGRRVVGALSRL</sequence>
<dbReference type="RefSeq" id="WP_230740422.1">
    <property type="nucleotide sequence ID" value="NZ_JAJNDB010000010.1"/>
</dbReference>
<gene>
    <name evidence="1" type="ORF">LQ327_31705</name>
</gene>
<evidence type="ECO:0000313" key="1">
    <source>
        <dbReference type="EMBL" id="MCD2197946.1"/>
    </source>
</evidence>
<protein>
    <recommendedName>
        <fullName evidence="3">Golgi phosphoprotein 3 GPP34</fullName>
    </recommendedName>
</protein>